<dbReference type="Proteomes" id="UP000012488">
    <property type="component" value="Chromosome"/>
</dbReference>
<dbReference type="InterPro" id="IPR036013">
    <property type="entry name" value="Band_7/SPFH_dom_sf"/>
</dbReference>
<keyword evidence="2" id="KW-0812">Transmembrane</keyword>
<reference evidence="4 5" key="2">
    <citation type="journal article" date="2013" name="Genome Announc.">
        <title>Draft Genome Sequence of Methylobacterium mesophilicum Strain SR1.6/6, Isolated from Citrus sinensis.</title>
        <authorList>
            <person name="Marinho Almeida D."/>
            <person name="Dini-Andreote F."/>
            <person name="Camargo Neves A.A."/>
            <person name="Juca Ramos R.T."/>
            <person name="Andreote F.D."/>
            <person name="Carneiro A.R."/>
            <person name="Oliveira de Souza Lima A."/>
            <person name="Caracciolo Gomes de Sa P.H."/>
            <person name="Ribeiro Barbosa M.S."/>
            <person name="Araujo W.L."/>
            <person name="Silva A."/>
        </authorList>
    </citation>
    <scope>NUCLEOTIDE SEQUENCE [LARGE SCALE GENOMIC DNA]</scope>
    <source>
        <strain evidence="4 5">SR1.6/6</strain>
    </source>
</reference>
<reference evidence="4 5" key="1">
    <citation type="journal article" date="2012" name="Genet. Mol. Biol.">
        <title>Analysis of 16S rRNA and mxaF genes revealing insights into Methylobacterium niche-specific plant association.</title>
        <authorList>
            <person name="Dourado M.N."/>
            <person name="Andreote F.D."/>
            <person name="Dini-Andreote F."/>
            <person name="Conti R."/>
            <person name="Araujo J.M."/>
            <person name="Araujo W.L."/>
        </authorList>
    </citation>
    <scope>NUCLEOTIDE SEQUENCE [LARGE SCALE GENOMIC DNA]</scope>
    <source>
        <strain evidence="4 5">SR1.6/6</strain>
    </source>
</reference>
<dbReference type="OrthoDB" id="9812991at2"/>
<dbReference type="PANTHER" id="PTHR42911">
    <property type="entry name" value="MODULATOR OF FTSH PROTEASE HFLC"/>
    <property type="match status" value="1"/>
</dbReference>
<dbReference type="GO" id="GO:0016020">
    <property type="term" value="C:membrane"/>
    <property type="evidence" value="ECO:0007669"/>
    <property type="project" value="UniProtKB-SubCell"/>
</dbReference>
<evidence type="ECO:0000313" key="4">
    <source>
        <dbReference type="EMBL" id="QGY06407.1"/>
    </source>
</evidence>
<dbReference type="EMBL" id="CP043538">
    <property type="protein sequence ID" value="QGY06407.1"/>
    <property type="molecule type" value="Genomic_DNA"/>
</dbReference>
<dbReference type="InterPro" id="IPR000163">
    <property type="entry name" value="Prohibitin"/>
</dbReference>
<dbReference type="InterPro" id="IPR001107">
    <property type="entry name" value="Band_7"/>
</dbReference>
<keyword evidence="2" id="KW-0472">Membrane</keyword>
<keyword evidence="2" id="KW-1133">Transmembrane helix</keyword>
<feature type="transmembrane region" description="Helical" evidence="2">
    <location>
        <begin position="21"/>
        <end position="40"/>
    </location>
</feature>
<dbReference type="PANTHER" id="PTHR42911:SF2">
    <property type="entry name" value="PROHIBITIN FAMILY PROTEIN"/>
    <property type="match status" value="1"/>
</dbReference>
<comment type="subcellular location">
    <subcellularLocation>
        <location evidence="1">Membrane</location>
        <topology evidence="1">Single-pass membrane protein</topology>
    </subcellularLocation>
</comment>
<dbReference type="SMART" id="SM00244">
    <property type="entry name" value="PHB"/>
    <property type="match status" value="1"/>
</dbReference>
<sequence>MGDRGPAQKGAKKVNYVRLGLIGIAGLVALSVVGGSFYTVDQRKRVVLLTNGAVVGEADPGLHWKLPFVQSAVSISVESHRVEFDKMEAYSRDQQPAVMKLSVLYHVPTDRVSEVYSRFTSTANLEDRVVEPKVLEQSKNVFGQFDAVTAVQERVRLNAQMAGAIHEAIGGMNAPIVIEAVQIEDIQFSPEYMRSIEQRMQASVEVDRLKQNALREKVQAEIVGTKAGAEANAIRQRAQAEADATKLRGDAEASAIRARAEALGSNPGLVALTQAERWDGKLPTTMVPGATMPMMNVGK</sequence>
<protein>
    <submittedName>
        <fullName evidence="4">Prohibitin family protein</fullName>
    </submittedName>
</protein>
<feature type="domain" description="Band 7" evidence="3">
    <location>
        <begin position="35"/>
        <end position="200"/>
    </location>
</feature>
<dbReference type="Pfam" id="PF01145">
    <property type="entry name" value="Band_7"/>
    <property type="match status" value="1"/>
</dbReference>
<dbReference type="KEGG" id="mmes:MMSR116_29190"/>
<gene>
    <name evidence="4" type="ORF">MMSR116_29190</name>
</gene>
<dbReference type="Gene3D" id="3.30.479.30">
    <property type="entry name" value="Band 7 domain"/>
    <property type="match status" value="1"/>
</dbReference>
<evidence type="ECO:0000259" key="3">
    <source>
        <dbReference type="SMART" id="SM00244"/>
    </source>
</evidence>
<dbReference type="AlphaFoldDB" id="A0A6B9FVM3"/>
<dbReference type="CDD" id="cd03401">
    <property type="entry name" value="SPFH_prohibitin"/>
    <property type="match status" value="1"/>
</dbReference>
<name>A0A6B9FVM3_9HYPH</name>
<dbReference type="SUPFAM" id="SSF117892">
    <property type="entry name" value="Band 7/SPFH domain"/>
    <property type="match status" value="1"/>
</dbReference>
<accession>A0A6B9FVM3</accession>
<evidence type="ECO:0000313" key="5">
    <source>
        <dbReference type="Proteomes" id="UP000012488"/>
    </source>
</evidence>
<evidence type="ECO:0000256" key="2">
    <source>
        <dbReference type="SAM" id="Phobius"/>
    </source>
</evidence>
<organism evidence="4 5">
    <name type="scientific">Methylobacterium mesophilicum SR1.6/6</name>
    <dbReference type="NCBI Taxonomy" id="908290"/>
    <lineage>
        <taxon>Bacteria</taxon>
        <taxon>Pseudomonadati</taxon>
        <taxon>Pseudomonadota</taxon>
        <taxon>Alphaproteobacteria</taxon>
        <taxon>Hyphomicrobiales</taxon>
        <taxon>Methylobacteriaceae</taxon>
        <taxon>Methylobacterium</taxon>
    </lineage>
</organism>
<proteinExistence type="predicted"/>
<evidence type="ECO:0000256" key="1">
    <source>
        <dbReference type="ARBA" id="ARBA00004167"/>
    </source>
</evidence>